<evidence type="ECO:0000313" key="4">
    <source>
        <dbReference type="EMBL" id="SMP22621.1"/>
    </source>
</evidence>
<keyword evidence="5" id="KW-1185">Reference proteome</keyword>
<evidence type="ECO:0000313" key="5">
    <source>
        <dbReference type="Proteomes" id="UP001157961"/>
    </source>
</evidence>
<evidence type="ECO:0000256" key="1">
    <source>
        <dbReference type="ARBA" id="ARBA00010529"/>
    </source>
</evidence>
<dbReference type="GO" id="GO:0003677">
    <property type="term" value="F:DNA binding"/>
    <property type="evidence" value="ECO:0007669"/>
    <property type="project" value="UniProtKB-KW"/>
</dbReference>
<evidence type="ECO:0000256" key="3">
    <source>
        <dbReference type="SAM" id="MobiDB-lite"/>
    </source>
</evidence>
<reference evidence="4 5" key="1">
    <citation type="submission" date="2017-05" db="EMBL/GenBank/DDBJ databases">
        <authorList>
            <person name="Varghese N."/>
            <person name="Submissions S."/>
        </authorList>
    </citation>
    <scope>NUCLEOTIDE SEQUENCE [LARGE SCALE GENOMIC DNA]</scope>
    <source>
        <strain evidence="4 5">DSM 29734</strain>
    </source>
</reference>
<feature type="compositionally biased region" description="Low complexity" evidence="3">
    <location>
        <begin position="1"/>
        <end position="30"/>
    </location>
</feature>
<dbReference type="InterPro" id="IPR000119">
    <property type="entry name" value="Hist_DNA-bd"/>
</dbReference>
<gene>
    <name evidence="4" type="ORF">SAMN06265373_104223</name>
</gene>
<evidence type="ECO:0000256" key="2">
    <source>
        <dbReference type="ARBA" id="ARBA00023125"/>
    </source>
</evidence>
<dbReference type="SUPFAM" id="SSF47729">
    <property type="entry name" value="IHF-like DNA-binding proteins"/>
    <property type="match status" value="1"/>
</dbReference>
<accession>A0ABY1NZC1</accession>
<dbReference type="EMBL" id="FXTY01000004">
    <property type="protein sequence ID" value="SMP22621.1"/>
    <property type="molecule type" value="Genomic_DNA"/>
</dbReference>
<dbReference type="RefSeq" id="WP_283426182.1">
    <property type="nucleotide sequence ID" value="NZ_FXTY01000004.1"/>
</dbReference>
<feature type="region of interest" description="Disordered" evidence="3">
    <location>
        <begin position="1"/>
        <end position="54"/>
    </location>
</feature>
<protein>
    <submittedName>
        <fullName evidence="4">DNA-binding protein</fullName>
    </submittedName>
</protein>
<comment type="caution">
    <text evidence="4">The sequence shown here is derived from an EMBL/GenBank/DDBJ whole genome shotgun (WGS) entry which is preliminary data.</text>
</comment>
<comment type="similarity">
    <text evidence="1">Belongs to the bacterial histone-like protein family.</text>
</comment>
<dbReference type="Pfam" id="PF00216">
    <property type="entry name" value="Bac_DNA_binding"/>
    <property type="match status" value="1"/>
</dbReference>
<dbReference type="Gene3D" id="4.10.520.10">
    <property type="entry name" value="IHF-like DNA-binding proteins"/>
    <property type="match status" value="1"/>
</dbReference>
<dbReference type="InterPro" id="IPR010992">
    <property type="entry name" value="IHF-like_DNA-bd_dom_sf"/>
</dbReference>
<organism evidence="4 5">
    <name type="scientific">Shimia sagamensis</name>
    <dbReference type="NCBI Taxonomy" id="1566352"/>
    <lineage>
        <taxon>Bacteria</taxon>
        <taxon>Pseudomonadati</taxon>
        <taxon>Pseudomonadota</taxon>
        <taxon>Alphaproteobacteria</taxon>
        <taxon>Rhodobacterales</taxon>
        <taxon>Roseobacteraceae</taxon>
    </lineage>
</organism>
<keyword evidence="2 4" id="KW-0238">DNA-binding</keyword>
<sequence length="145" mass="15336">MAKAPATTRKSASSSKTRARATTSRKTSTSLKEIAEAAEPTPSVVAEGPTEDGGLDLMRKKELIEAAVLRAGVKKRDAKPAIEAALSIIGETLTSGRGLNMPGLGKVKVQNSKELEDVQVVNLRLRRKTGEAEETVKEGLAEPAE</sequence>
<proteinExistence type="inferred from homology"/>
<dbReference type="Proteomes" id="UP001157961">
    <property type="component" value="Unassembled WGS sequence"/>
</dbReference>
<name>A0ABY1NZC1_9RHOB</name>